<keyword evidence="2" id="KW-1185">Reference proteome</keyword>
<evidence type="ECO:0000313" key="2">
    <source>
        <dbReference type="Proteomes" id="UP000664534"/>
    </source>
</evidence>
<reference evidence="1" key="1">
    <citation type="submission" date="2021-03" db="EMBL/GenBank/DDBJ databases">
        <authorList>
            <person name="Tagirdzhanova G."/>
        </authorList>
    </citation>
    <scope>NUCLEOTIDE SEQUENCE</scope>
</reference>
<evidence type="ECO:0000313" key="1">
    <source>
        <dbReference type="EMBL" id="CAF9934808.1"/>
    </source>
</evidence>
<dbReference type="Proteomes" id="UP000664534">
    <property type="component" value="Unassembled WGS sequence"/>
</dbReference>
<dbReference type="AlphaFoldDB" id="A0A8H3IVY6"/>
<accession>A0A8H3IVY6</accession>
<comment type="caution">
    <text evidence="1">The sequence shown here is derived from an EMBL/GenBank/DDBJ whole genome shotgun (WGS) entry which is preliminary data.</text>
</comment>
<proteinExistence type="predicted"/>
<name>A0A8H3IVY6_9LECA</name>
<protein>
    <submittedName>
        <fullName evidence="1">Uncharacterized protein</fullName>
    </submittedName>
</protein>
<dbReference type="EMBL" id="CAJPDT010000079">
    <property type="protein sequence ID" value="CAF9934808.1"/>
    <property type="molecule type" value="Genomic_DNA"/>
</dbReference>
<organism evidence="1 2">
    <name type="scientific">Imshaugia aleurites</name>
    <dbReference type="NCBI Taxonomy" id="172621"/>
    <lineage>
        <taxon>Eukaryota</taxon>
        <taxon>Fungi</taxon>
        <taxon>Dikarya</taxon>
        <taxon>Ascomycota</taxon>
        <taxon>Pezizomycotina</taxon>
        <taxon>Lecanoromycetes</taxon>
        <taxon>OSLEUM clade</taxon>
        <taxon>Lecanoromycetidae</taxon>
        <taxon>Lecanorales</taxon>
        <taxon>Lecanorineae</taxon>
        <taxon>Parmeliaceae</taxon>
        <taxon>Imshaugia</taxon>
    </lineage>
</organism>
<gene>
    <name evidence="1" type="ORF">IMSHALPRED_009841</name>
</gene>
<sequence>MAILPLTNVEVSIGDYDTRKYSPRRATKRMEYAEGIRKMLLDPMGPEKYAQKKEELQEFYRQENKRKDR</sequence>